<evidence type="ECO:0000313" key="2">
    <source>
        <dbReference type="Proteomes" id="UP001732700"/>
    </source>
</evidence>
<protein>
    <submittedName>
        <fullName evidence="1">Uncharacterized protein</fullName>
    </submittedName>
</protein>
<proteinExistence type="predicted"/>
<dbReference type="EnsemblPlants" id="AVESA.00010b.r2.7CG0689980.1">
    <property type="protein sequence ID" value="AVESA.00010b.r2.7CG0689980.1.CDS.1"/>
    <property type="gene ID" value="AVESA.00010b.r2.7CG0689980"/>
</dbReference>
<reference evidence="1" key="1">
    <citation type="submission" date="2021-05" db="EMBL/GenBank/DDBJ databases">
        <authorList>
            <person name="Scholz U."/>
            <person name="Mascher M."/>
            <person name="Fiebig A."/>
        </authorList>
    </citation>
    <scope>NUCLEOTIDE SEQUENCE [LARGE SCALE GENOMIC DNA]</scope>
</reference>
<sequence>MEGEAMDNSIESYISCLSDDCLLSIFNKLGSESDRNAFGLTCKSWFKVRNVARKSLVFHFSYNPKVYKEHAQCLPKILARSPYLKVISLAGLTELPDSALYEVGASGTSLMSLSLYCCSGITDDGLAQLSFGCPNLVIVELYRCINITDLGLESLSRGCHALKSLNLGYCAAITDQGIGSIFRNCRNISALIISYCRGVSGVGFTGCPSTLSYLEAESCMLSPEGMLDIVSGGGLEYLNFYNLRSSAGLDGLGGVSSLTKLRFLNLRMCRYLTDDSVVAIASACPLIEEWSLAVCHGVRLPGWTAIGLYSNKLRILHVNRCRNICDQGLQALKDGCMCLDVLHIHGCGKVTNNGLALFSIARPSVKQMVDEAMSIGPPIEDLFRL</sequence>
<organism evidence="1 2">
    <name type="scientific">Avena sativa</name>
    <name type="common">Oat</name>
    <dbReference type="NCBI Taxonomy" id="4498"/>
    <lineage>
        <taxon>Eukaryota</taxon>
        <taxon>Viridiplantae</taxon>
        <taxon>Streptophyta</taxon>
        <taxon>Embryophyta</taxon>
        <taxon>Tracheophyta</taxon>
        <taxon>Spermatophyta</taxon>
        <taxon>Magnoliopsida</taxon>
        <taxon>Liliopsida</taxon>
        <taxon>Poales</taxon>
        <taxon>Poaceae</taxon>
        <taxon>BOP clade</taxon>
        <taxon>Pooideae</taxon>
        <taxon>Poodae</taxon>
        <taxon>Poeae</taxon>
        <taxon>Poeae Chloroplast Group 1 (Aveneae type)</taxon>
        <taxon>Aveninae</taxon>
        <taxon>Avena</taxon>
    </lineage>
</organism>
<evidence type="ECO:0000313" key="1">
    <source>
        <dbReference type="EnsemblPlants" id="AVESA.00010b.r2.7CG0689980.1.CDS.1"/>
    </source>
</evidence>
<accession>A0ACD6A2W7</accession>
<keyword evidence="2" id="KW-1185">Reference proteome</keyword>
<reference evidence="1" key="2">
    <citation type="submission" date="2025-09" db="UniProtKB">
        <authorList>
            <consortium name="EnsemblPlants"/>
        </authorList>
    </citation>
    <scope>IDENTIFICATION</scope>
</reference>
<name>A0ACD6A2W7_AVESA</name>
<dbReference type="Proteomes" id="UP001732700">
    <property type="component" value="Chromosome 7C"/>
</dbReference>